<protein>
    <submittedName>
        <fullName evidence="1">Cysteine synthase isoform X1</fullName>
    </submittedName>
</protein>
<dbReference type="EMBL" id="JANAVB010011999">
    <property type="protein sequence ID" value="KAJ6836562.1"/>
    <property type="molecule type" value="Genomic_DNA"/>
</dbReference>
<comment type="caution">
    <text evidence="1">The sequence shown here is derived from an EMBL/GenBank/DDBJ whole genome shotgun (WGS) entry which is preliminary data.</text>
</comment>
<gene>
    <name evidence="1" type="ORF">M6B38_326140</name>
</gene>
<organism evidence="1 2">
    <name type="scientific">Iris pallida</name>
    <name type="common">Sweet iris</name>
    <dbReference type="NCBI Taxonomy" id="29817"/>
    <lineage>
        <taxon>Eukaryota</taxon>
        <taxon>Viridiplantae</taxon>
        <taxon>Streptophyta</taxon>
        <taxon>Embryophyta</taxon>
        <taxon>Tracheophyta</taxon>
        <taxon>Spermatophyta</taxon>
        <taxon>Magnoliopsida</taxon>
        <taxon>Liliopsida</taxon>
        <taxon>Asparagales</taxon>
        <taxon>Iridaceae</taxon>
        <taxon>Iridoideae</taxon>
        <taxon>Irideae</taxon>
        <taxon>Iris</taxon>
    </lineage>
</organism>
<sequence>MTAEYIDRANIRKHRIEMASISAMKGYKLIPTMPSYMTLKRRVTMRAFVVNLVFTNPAKGMGGKNTSKVAT</sequence>
<evidence type="ECO:0000313" key="1">
    <source>
        <dbReference type="EMBL" id="KAJ6836562.1"/>
    </source>
</evidence>
<dbReference type="InterPro" id="IPR036052">
    <property type="entry name" value="TrpB-like_PALP_sf"/>
</dbReference>
<evidence type="ECO:0000313" key="2">
    <source>
        <dbReference type="Proteomes" id="UP001140949"/>
    </source>
</evidence>
<keyword evidence="2" id="KW-1185">Reference proteome</keyword>
<dbReference type="Proteomes" id="UP001140949">
    <property type="component" value="Unassembled WGS sequence"/>
</dbReference>
<reference evidence="1" key="2">
    <citation type="submission" date="2023-04" db="EMBL/GenBank/DDBJ databases">
        <authorList>
            <person name="Bruccoleri R.E."/>
            <person name="Oakeley E.J."/>
            <person name="Faust A.-M."/>
            <person name="Dessus-Babus S."/>
            <person name="Altorfer M."/>
            <person name="Burckhardt D."/>
            <person name="Oertli M."/>
            <person name="Naumann U."/>
            <person name="Petersen F."/>
            <person name="Wong J."/>
        </authorList>
    </citation>
    <scope>NUCLEOTIDE SEQUENCE</scope>
    <source>
        <strain evidence="1">GSM-AAB239-AS_SAM_17_03QT</strain>
        <tissue evidence="1">Leaf</tissue>
    </source>
</reference>
<dbReference type="Gene3D" id="3.40.50.1100">
    <property type="match status" value="1"/>
</dbReference>
<name>A0AAX6H6Y7_IRIPA</name>
<dbReference type="AlphaFoldDB" id="A0AAX6H6Y7"/>
<reference evidence="1" key="1">
    <citation type="journal article" date="2023" name="GigaByte">
        <title>Genome assembly of the bearded iris, Iris pallida Lam.</title>
        <authorList>
            <person name="Bruccoleri R.E."/>
            <person name="Oakeley E.J."/>
            <person name="Faust A.M.E."/>
            <person name="Altorfer M."/>
            <person name="Dessus-Babus S."/>
            <person name="Burckhardt D."/>
            <person name="Oertli M."/>
            <person name="Naumann U."/>
            <person name="Petersen F."/>
            <person name="Wong J."/>
        </authorList>
    </citation>
    <scope>NUCLEOTIDE SEQUENCE</scope>
    <source>
        <strain evidence="1">GSM-AAB239-AS_SAM_17_03QT</strain>
    </source>
</reference>
<proteinExistence type="predicted"/>
<accession>A0AAX6H6Y7</accession>